<keyword evidence="3" id="KW-0547">Nucleotide-binding</keyword>
<dbReference type="PANTHER" id="PTHR43671">
    <property type="entry name" value="SERINE/THREONINE-PROTEIN KINASE NEK"/>
    <property type="match status" value="1"/>
</dbReference>
<feature type="domain" description="Protein kinase" evidence="6">
    <location>
        <begin position="15"/>
        <end position="264"/>
    </location>
</feature>
<protein>
    <recommendedName>
        <fullName evidence="1">non-specific serine/threonine protein kinase</fullName>
        <ecNumber evidence="1">2.7.11.1</ecNumber>
    </recommendedName>
</protein>
<organism evidence="7 8">
    <name type="scientific">Hexamita inflata</name>
    <dbReference type="NCBI Taxonomy" id="28002"/>
    <lineage>
        <taxon>Eukaryota</taxon>
        <taxon>Metamonada</taxon>
        <taxon>Diplomonadida</taxon>
        <taxon>Hexamitidae</taxon>
        <taxon>Hexamitinae</taxon>
        <taxon>Hexamita</taxon>
    </lineage>
</organism>
<keyword evidence="8" id="KW-1185">Reference proteome</keyword>
<evidence type="ECO:0000256" key="3">
    <source>
        <dbReference type="ARBA" id="ARBA00022741"/>
    </source>
</evidence>
<comment type="caution">
    <text evidence="7">The sequence shown here is derived from an EMBL/GenBank/DDBJ whole genome shotgun (WGS) entry which is preliminary data.</text>
</comment>
<evidence type="ECO:0000313" key="8">
    <source>
        <dbReference type="Proteomes" id="UP001642409"/>
    </source>
</evidence>
<evidence type="ECO:0000256" key="2">
    <source>
        <dbReference type="ARBA" id="ARBA00022679"/>
    </source>
</evidence>
<dbReference type="Pfam" id="PF00069">
    <property type="entry name" value="Pkinase"/>
    <property type="match status" value="1"/>
</dbReference>
<dbReference type="SUPFAM" id="SSF56112">
    <property type="entry name" value="Protein kinase-like (PK-like)"/>
    <property type="match status" value="1"/>
</dbReference>
<evidence type="ECO:0000256" key="4">
    <source>
        <dbReference type="ARBA" id="ARBA00022777"/>
    </source>
</evidence>
<evidence type="ECO:0000256" key="5">
    <source>
        <dbReference type="ARBA" id="ARBA00022840"/>
    </source>
</evidence>
<keyword evidence="4 7" id="KW-0418">Kinase</keyword>
<sequence>MQISITDKQIVFDQYTIQTLVATGSFATCFKASHPVYGQTAFLISTNKQELQKRLDIFNQTNQCAQMQQLYEITELRLSKTELKEVRKQYNVFSSAQFVLTGKYYDQTLCQYIKKSTFKQKITMFHKIAKVVRYLHSKKIFHMDIKPNNIFVDNDEPIFADFGEAVTNNQELQDVSSTSAYAPVLDVYRCKVTPNKFDIYCFGSMIYELLSDHPPSHPIELYSEQHLRLIQRYSFVKADLLACALLQNQQIRCDIDYLVNHPFFKNKEYLQTAEEIHDLINYKLTNSLTKAVVIQEERPSYNNVFKWCNDEVNNLYTNKYKINLKTLQRMNPSKINTMNNMNCLDIQFILHSYNDIQFGSFDLIKLDTDELFELRSESKSEVKINMNISGSLFKMPTTECTDANQVIQKTELKRMDSIFSVISAMADFDFEDEGESNQ</sequence>
<dbReference type="EMBL" id="CAXDID020000051">
    <property type="protein sequence ID" value="CAL6005519.1"/>
    <property type="molecule type" value="Genomic_DNA"/>
</dbReference>
<accession>A0ABP1HZ37</accession>
<dbReference type="PROSITE" id="PS00108">
    <property type="entry name" value="PROTEIN_KINASE_ST"/>
    <property type="match status" value="1"/>
</dbReference>
<keyword evidence="5" id="KW-0067">ATP-binding</keyword>
<proteinExistence type="predicted"/>
<dbReference type="SMART" id="SM00220">
    <property type="entry name" value="S_TKc"/>
    <property type="match status" value="1"/>
</dbReference>
<evidence type="ECO:0000256" key="1">
    <source>
        <dbReference type="ARBA" id="ARBA00012513"/>
    </source>
</evidence>
<dbReference type="Gene3D" id="1.10.510.10">
    <property type="entry name" value="Transferase(Phosphotransferase) domain 1"/>
    <property type="match status" value="1"/>
</dbReference>
<evidence type="ECO:0000313" key="7">
    <source>
        <dbReference type="EMBL" id="CAL6005519.1"/>
    </source>
</evidence>
<name>A0ABP1HZ37_9EUKA</name>
<reference evidence="7 8" key="1">
    <citation type="submission" date="2024-07" db="EMBL/GenBank/DDBJ databases">
        <authorList>
            <person name="Akdeniz Z."/>
        </authorList>
    </citation>
    <scope>NUCLEOTIDE SEQUENCE [LARGE SCALE GENOMIC DNA]</scope>
</reference>
<dbReference type="InterPro" id="IPR050660">
    <property type="entry name" value="NEK_Ser/Thr_kinase"/>
</dbReference>
<dbReference type="PROSITE" id="PS50011">
    <property type="entry name" value="PROTEIN_KINASE_DOM"/>
    <property type="match status" value="1"/>
</dbReference>
<dbReference type="Proteomes" id="UP001642409">
    <property type="component" value="Unassembled WGS sequence"/>
</dbReference>
<evidence type="ECO:0000259" key="6">
    <source>
        <dbReference type="PROSITE" id="PS50011"/>
    </source>
</evidence>
<dbReference type="GO" id="GO:0016301">
    <property type="term" value="F:kinase activity"/>
    <property type="evidence" value="ECO:0007669"/>
    <property type="project" value="UniProtKB-KW"/>
</dbReference>
<dbReference type="InterPro" id="IPR000719">
    <property type="entry name" value="Prot_kinase_dom"/>
</dbReference>
<dbReference type="PANTHER" id="PTHR43671:SF13">
    <property type="entry name" value="SERINE_THREONINE-PROTEIN KINASE NEK2"/>
    <property type="match status" value="1"/>
</dbReference>
<gene>
    <name evidence="7" type="ORF">HINF_LOCUS19445</name>
</gene>
<dbReference type="InterPro" id="IPR008271">
    <property type="entry name" value="Ser/Thr_kinase_AS"/>
</dbReference>
<dbReference type="InterPro" id="IPR011009">
    <property type="entry name" value="Kinase-like_dom_sf"/>
</dbReference>
<keyword evidence="2" id="KW-0808">Transferase</keyword>
<dbReference type="EC" id="2.7.11.1" evidence="1"/>